<keyword evidence="2" id="KW-0812">Transmembrane</keyword>
<evidence type="ECO:0000259" key="3">
    <source>
        <dbReference type="Pfam" id="PF14378"/>
    </source>
</evidence>
<name>A0A2R4WNR1_9HYPH</name>
<dbReference type="Proteomes" id="UP000244755">
    <property type="component" value="Chromosome 1"/>
</dbReference>
<dbReference type="InterPro" id="IPR036938">
    <property type="entry name" value="PAP2/HPO_sf"/>
</dbReference>
<feature type="transmembrane region" description="Helical" evidence="2">
    <location>
        <begin position="161"/>
        <end position="180"/>
    </location>
</feature>
<organism evidence="4 5">
    <name type="scientific">Methylobacterium currus</name>
    <dbReference type="NCBI Taxonomy" id="2051553"/>
    <lineage>
        <taxon>Bacteria</taxon>
        <taxon>Pseudomonadati</taxon>
        <taxon>Pseudomonadota</taxon>
        <taxon>Alphaproteobacteria</taxon>
        <taxon>Hyphomicrobiales</taxon>
        <taxon>Methylobacteriaceae</taxon>
        <taxon>Methylobacterium</taxon>
    </lineage>
</organism>
<dbReference type="SUPFAM" id="SSF48317">
    <property type="entry name" value="Acid phosphatase/Vanadium-dependent haloperoxidase"/>
    <property type="match status" value="1"/>
</dbReference>
<dbReference type="RefSeq" id="WP_099954981.1">
    <property type="nucleotide sequence ID" value="NZ_CP028843.1"/>
</dbReference>
<reference evidence="4 5" key="1">
    <citation type="submission" date="2018-04" db="EMBL/GenBank/DDBJ databases">
        <title>Methylobacterium sp. PR1016A genome.</title>
        <authorList>
            <person name="Park W."/>
        </authorList>
    </citation>
    <scope>NUCLEOTIDE SEQUENCE [LARGE SCALE GENOMIC DNA]</scope>
    <source>
        <strain evidence="4 5">PR1016A</strain>
    </source>
</reference>
<protein>
    <recommendedName>
        <fullName evidence="3">Inositolphosphotransferase Aur1/Ipt1 domain-containing protein</fullName>
    </recommendedName>
</protein>
<feature type="domain" description="Inositolphosphotransferase Aur1/Ipt1" evidence="3">
    <location>
        <begin position="4"/>
        <end position="173"/>
    </location>
</feature>
<dbReference type="KEGG" id="mee:DA075_21620"/>
<accession>A0A2R4WNR1</accession>
<keyword evidence="2" id="KW-1133">Transmembrane helix</keyword>
<feature type="region of interest" description="Disordered" evidence="1">
    <location>
        <begin position="185"/>
        <end position="207"/>
    </location>
</feature>
<dbReference type="GO" id="GO:0016020">
    <property type="term" value="C:membrane"/>
    <property type="evidence" value="ECO:0007669"/>
    <property type="project" value="UniProtKB-SubCell"/>
</dbReference>
<dbReference type="Gene3D" id="1.20.144.10">
    <property type="entry name" value="Phosphatidic acid phosphatase type 2/haloperoxidase"/>
    <property type="match status" value="1"/>
</dbReference>
<feature type="transmembrane region" description="Helical" evidence="2">
    <location>
        <begin position="137"/>
        <end position="155"/>
    </location>
</feature>
<dbReference type="InterPro" id="IPR026841">
    <property type="entry name" value="Aur1/Ipt1"/>
</dbReference>
<proteinExistence type="predicted"/>
<evidence type="ECO:0000256" key="1">
    <source>
        <dbReference type="SAM" id="MobiDB-lite"/>
    </source>
</evidence>
<feature type="transmembrane region" description="Helical" evidence="2">
    <location>
        <begin position="111"/>
        <end position="130"/>
    </location>
</feature>
<evidence type="ECO:0000313" key="5">
    <source>
        <dbReference type="Proteomes" id="UP000244755"/>
    </source>
</evidence>
<feature type="transmembrane region" description="Helical" evidence="2">
    <location>
        <begin position="15"/>
        <end position="32"/>
    </location>
</feature>
<dbReference type="Pfam" id="PF14378">
    <property type="entry name" value="PAP2_3"/>
    <property type="match status" value="1"/>
</dbReference>
<evidence type="ECO:0000256" key="2">
    <source>
        <dbReference type="SAM" id="Phobius"/>
    </source>
</evidence>
<dbReference type="AlphaFoldDB" id="A0A2R4WNR1"/>
<evidence type="ECO:0000313" key="4">
    <source>
        <dbReference type="EMBL" id="AWB23182.1"/>
    </source>
</evidence>
<keyword evidence="5" id="KW-1185">Reference proteome</keyword>
<gene>
    <name evidence="4" type="ORF">DA075_21620</name>
</gene>
<feature type="compositionally biased region" description="Basic and acidic residues" evidence="1">
    <location>
        <begin position="187"/>
        <end position="198"/>
    </location>
</feature>
<dbReference type="OrthoDB" id="7584858at2"/>
<sequence>MGASEPSINWILVTAYRSIWWQPFALLIVFIVQKRVRDYASLQIALPLSIQITWIVALFLPALGAYQFYGMTPAGHAGIAIEFTDAATAPLLWLRQPELPPVMPAFSDLRVISFPSWHAAAAVIFMLAAWPVPRVRWLALALNGLMLAATPVHGSHYASDMIVGAAIGGAAFAMGTWALSGKPLGSGEERARSNDRPRWSVAGPARE</sequence>
<feature type="transmembrane region" description="Helical" evidence="2">
    <location>
        <begin position="44"/>
        <end position="66"/>
    </location>
</feature>
<dbReference type="EMBL" id="CP028843">
    <property type="protein sequence ID" value="AWB23182.1"/>
    <property type="molecule type" value="Genomic_DNA"/>
</dbReference>
<keyword evidence="2" id="KW-0472">Membrane</keyword>